<sequence length="139" mass="15886">MLHRTISQNREERYWNAVGSSKGVSAHVDGGRGFHLSQGLGLTAERINHEADEGFRAPKFIAMKGEKFTGVVKNHGDHMGQALVAIGSREERTSFEKHCTQMLIRRNKDGYYNYFSFEVQLYSKQPKYAHCSVEHYYNG</sequence>
<organism evidence="1 2">
    <name type="scientific">Armillaria ostoyae</name>
    <name type="common">Armillaria root rot fungus</name>
    <dbReference type="NCBI Taxonomy" id="47428"/>
    <lineage>
        <taxon>Eukaryota</taxon>
        <taxon>Fungi</taxon>
        <taxon>Dikarya</taxon>
        <taxon>Basidiomycota</taxon>
        <taxon>Agaricomycotina</taxon>
        <taxon>Agaricomycetes</taxon>
        <taxon>Agaricomycetidae</taxon>
        <taxon>Agaricales</taxon>
        <taxon>Marasmiineae</taxon>
        <taxon>Physalacriaceae</taxon>
        <taxon>Armillaria</taxon>
    </lineage>
</organism>
<dbReference type="EMBL" id="FUEG01000036">
    <property type="protein sequence ID" value="SJL16651.1"/>
    <property type="molecule type" value="Genomic_DNA"/>
</dbReference>
<keyword evidence="2" id="KW-1185">Reference proteome</keyword>
<accession>A0A284S6M5</accession>
<gene>
    <name evidence="1" type="ORF">ARMOST_20178</name>
</gene>
<evidence type="ECO:0000313" key="2">
    <source>
        <dbReference type="Proteomes" id="UP000219338"/>
    </source>
</evidence>
<name>A0A284S6M5_ARMOS</name>
<dbReference type="AlphaFoldDB" id="A0A284S6M5"/>
<reference evidence="2" key="1">
    <citation type="journal article" date="2017" name="Nat. Ecol. Evol.">
        <title>Genome expansion and lineage-specific genetic innovations in the forest pathogenic fungi Armillaria.</title>
        <authorList>
            <person name="Sipos G."/>
            <person name="Prasanna A.N."/>
            <person name="Walter M.C."/>
            <person name="O'Connor E."/>
            <person name="Balint B."/>
            <person name="Krizsan K."/>
            <person name="Kiss B."/>
            <person name="Hess J."/>
            <person name="Varga T."/>
            <person name="Slot J."/>
            <person name="Riley R."/>
            <person name="Boka B."/>
            <person name="Rigling D."/>
            <person name="Barry K."/>
            <person name="Lee J."/>
            <person name="Mihaltcheva S."/>
            <person name="LaButti K."/>
            <person name="Lipzen A."/>
            <person name="Waldron R."/>
            <person name="Moloney N.M."/>
            <person name="Sperisen C."/>
            <person name="Kredics L."/>
            <person name="Vagvoelgyi C."/>
            <person name="Patrignani A."/>
            <person name="Fitzpatrick D."/>
            <person name="Nagy I."/>
            <person name="Doyle S."/>
            <person name="Anderson J.B."/>
            <person name="Grigoriev I.V."/>
            <person name="Gueldener U."/>
            <person name="Muensterkoetter M."/>
            <person name="Nagy L.G."/>
        </authorList>
    </citation>
    <scope>NUCLEOTIDE SEQUENCE [LARGE SCALE GENOMIC DNA]</scope>
    <source>
        <strain evidence="2">C18/9</strain>
    </source>
</reference>
<evidence type="ECO:0000313" key="1">
    <source>
        <dbReference type="EMBL" id="SJL16651.1"/>
    </source>
</evidence>
<proteinExistence type="predicted"/>
<protein>
    <submittedName>
        <fullName evidence="1">Uncharacterized protein</fullName>
    </submittedName>
</protein>
<dbReference type="Proteomes" id="UP000219338">
    <property type="component" value="Unassembled WGS sequence"/>
</dbReference>